<keyword evidence="6" id="KW-0808">Transferase</keyword>
<evidence type="ECO:0000256" key="9">
    <source>
        <dbReference type="ARBA" id="ARBA00022771"/>
    </source>
</evidence>
<dbReference type="InterPro" id="IPR045859">
    <property type="entry name" value="RING-HC_PEX2"/>
</dbReference>
<dbReference type="Proteomes" id="UP000002051">
    <property type="component" value="Chromosome 8"/>
</dbReference>
<evidence type="ECO:0000256" key="17">
    <source>
        <dbReference type="ARBA" id="ARBA00034438"/>
    </source>
</evidence>
<dbReference type="InterPro" id="IPR013083">
    <property type="entry name" value="Znf_RING/FYVE/PHD"/>
</dbReference>
<dbReference type="ExpressionAtlas" id="G7LFV7">
    <property type="expression patterns" value="differential"/>
</dbReference>
<evidence type="ECO:0000256" key="19">
    <source>
        <dbReference type="PROSITE-ProRule" id="PRU00175"/>
    </source>
</evidence>
<keyword evidence="12" id="KW-0653">Protein transport</keyword>
<dbReference type="GO" id="GO:0061630">
    <property type="term" value="F:ubiquitin protein ligase activity"/>
    <property type="evidence" value="ECO:0007669"/>
    <property type="project" value="UniProtKB-EC"/>
</dbReference>
<comment type="similarity">
    <text evidence="3">Belongs to the pex2/pex10/pex12 family.</text>
</comment>
<dbReference type="PANTHER" id="PTHR48178:SF1">
    <property type="entry name" value="PEROXISOME BIOGENESIS FACTOR 2"/>
    <property type="match status" value="1"/>
</dbReference>
<dbReference type="PaxDb" id="3880-AET01453"/>
<evidence type="ECO:0000256" key="6">
    <source>
        <dbReference type="ARBA" id="ARBA00022679"/>
    </source>
</evidence>
<keyword evidence="14" id="KW-0472">Membrane</keyword>
<dbReference type="GO" id="GO:0005778">
    <property type="term" value="C:peroxisomal membrane"/>
    <property type="evidence" value="ECO:0007669"/>
    <property type="project" value="UniProtKB-SubCell"/>
</dbReference>
<dbReference type="HOGENOM" id="CLU_024591_3_0_1"/>
<dbReference type="EMBL" id="CM001224">
    <property type="protein sequence ID" value="AET01453.1"/>
    <property type="molecule type" value="Genomic_DNA"/>
</dbReference>
<comment type="subcellular location">
    <subcellularLocation>
        <location evidence="1">Peroxisome membrane</location>
        <topology evidence="1">Multi-pass membrane protein</topology>
    </subcellularLocation>
</comment>
<keyword evidence="15" id="KW-0576">Peroxisome</keyword>
<evidence type="ECO:0000259" key="20">
    <source>
        <dbReference type="PROSITE" id="PS50089"/>
    </source>
</evidence>
<evidence type="ECO:0000313" key="21">
    <source>
        <dbReference type="EMBL" id="AET01453.1"/>
    </source>
</evidence>
<evidence type="ECO:0000256" key="10">
    <source>
        <dbReference type="ARBA" id="ARBA00022786"/>
    </source>
</evidence>
<dbReference type="EnsemblPlants" id="AET01453">
    <property type="protein sequence ID" value="AET01453"/>
    <property type="gene ID" value="MTR_8g013660"/>
</dbReference>
<evidence type="ECO:0000256" key="3">
    <source>
        <dbReference type="ARBA" id="ARBA00008704"/>
    </source>
</evidence>
<dbReference type="CDD" id="cd16526">
    <property type="entry name" value="RING-HC_PEX2"/>
    <property type="match status" value="1"/>
</dbReference>
<dbReference type="Gene3D" id="3.30.40.10">
    <property type="entry name" value="Zinc/RING finger domain, C3HC4 (zinc finger)"/>
    <property type="match status" value="1"/>
</dbReference>
<dbReference type="InterPro" id="IPR017907">
    <property type="entry name" value="Znf_RING_CS"/>
</dbReference>
<keyword evidence="10" id="KW-0833">Ubl conjugation pathway</keyword>
<dbReference type="PANTHER" id="PTHR48178">
    <property type="entry name" value="PEROXISOME BIOGENESIS FACTOR 2"/>
    <property type="match status" value="1"/>
</dbReference>
<keyword evidence="8" id="KW-0479">Metal-binding</keyword>
<keyword evidence="23" id="KW-1185">Reference proteome</keyword>
<dbReference type="eggNOG" id="KOG2879">
    <property type="taxonomic scope" value="Eukaryota"/>
</dbReference>
<evidence type="ECO:0000256" key="5">
    <source>
        <dbReference type="ARBA" id="ARBA00022593"/>
    </source>
</evidence>
<feature type="domain" description="RING-type" evidence="20">
    <location>
        <begin position="382"/>
        <end position="423"/>
    </location>
</feature>
<evidence type="ECO:0000256" key="16">
    <source>
        <dbReference type="ARBA" id="ARBA00032511"/>
    </source>
</evidence>
<evidence type="ECO:0000256" key="14">
    <source>
        <dbReference type="ARBA" id="ARBA00023136"/>
    </source>
</evidence>
<dbReference type="OMA" id="WHGLMEL"/>
<comment type="catalytic activity">
    <reaction evidence="17">
        <text>[E2 ubiquitin-conjugating enzyme]-S-ubiquitinyl-L-cysteine + [acceptor protein]-L-cysteine = [E2 ubiquitin-conjugating enzyme]-L-cysteine + [acceptor protein]-S-ubiquitinyl-L-cysteine.</text>
        <dbReference type="EC" id="2.3.2.36"/>
    </reaction>
</comment>
<dbReference type="SUPFAM" id="SSF57850">
    <property type="entry name" value="RING/U-box"/>
    <property type="match status" value="1"/>
</dbReference>
<protein>
    <recommendedName>
        <fullName evidence="18">RING-type E3 ubiquitin transferase (cysteine targeting)</fullName>
        <ecNumber evidence="18">2.3.2.36</ecNumber>
    </recommendedName>
    <alternativeName>
        <fullName evidence="16">Peroxin-2</fullName>
    </alternativeName>
</protein>
<evidence type="ECO:0000256" key="12">
    <source>
        <dbReference type="ARBA" id="ARBA00022927"/>
    </source>
</evidence>
<sequence>MNDEEEDEEGWRLMKKKKGEIGNPKIFPFPPTGFGFRLPKKGVAKDKKEPLEEVRIVKIGFSHINRFVNSVEQQPDHSNLPCLSGAWTQHIFLPHSIHLHLHLPPMSSTTLPSVPPQDAWTLTSHKLLPRWISLSHQSTIPISISRVNQVDAARLDIEMSAMLKEQLVKVFTLMKPGMLFQYEAELDAFLEFLIWRFSIWVDKPTPGIALMNLRYRDERAVESRDKVRTGLEGPGLTVAQKLWYCIATVGGQYIWARLQSFSAFRRWGDTEQRPLARRLWILIQRIEGIYRAASFGNLLIFLCTGRYRNLIERVLRARLVYGSPNMNRAVSFEYMNRQLVWNEFSEMLLLLLPLLNSSSVKNLLRPFSKDKSSSSGEDSTACPICQATPIIPFVALPCQHRYCYYCLRTRCAAAPSFRCLRCNEPVVAMQRHGGVSTE</sequence>
<evidence type="ECO:0000256" key="18">
    <source>
        <dbReference type="ARBA" id="ARBA00034523"/>
    </source>
</evidence>
<dbReference type="STRING" id="3880.G7LFV7"/>
<keyword evidence="9 19" id="KW-0863">Zinc-finger</keyword>
<keyword evidence="5" id="KW-0962">Peroxisome biogenesis</keyword>
<dbReference type="AlphaFoldDB" id="G7LFV7"/>
<dbReference type="InterPro" id="IPR001841">
    <property type="entry name" value="Znf_RING"/>
</dbReference>
<reference evidence="22" key="3">
    <citation type="submission" date="2015-04" db="UniProtKB">
        <authorList>
            <consortium name="EnsemblPlants"/>
        </authorList>
    </citation>
    <scope>IDENTIFICATION</scope>
    <source>
        <strain evidence="22">cv. Jemalong A17</strain>
    </source>
</reference>
<dbReference type="InterPro" id="IPR025654">
    <property type="entry name" value="PEX2/10"/>
</dbReference>
<evidence type="ECO:0000313" key="23">
    <source>
        <dbReference type="Proteomes" id="UP000002051"/>
    </source>
</evidence>
<evidence type="ECO:0000256" key="11">
    <source>
        <dbReference type="ARBA" id="ARBA00022833"/>
    </source>
</evidence>
<dbReference type="InterPro" id="IPR018957">
    <property type="entry name" value="Znf_C3HC4_RING-type"/>
</dbReference>
<evidence type="ECO:0000256" key="13">
    <source>
        <dbReference type="ARBA" id="ARBA00022989"/>
    </source>
</evidence>
<reference evidence="21 23" key="2">
    <citation type="journal article" date="2014" name="BMC Genomics">
        <title>An improved genome release (version Mt4.0) for the model legume Medicago truncatula.</title>
        <authorList>
            <person name="Tang H."/>
            <person name="Krishnakumar V."/>
            <person name="Bidwell S."/>
            <person name="Rosen B."/>
            <person name="Chan A."/>
            <person name="Zhou S."/>
            <person name="Gentzbittel L."/>
            <person name="Childs K.L."/>
            <person name="Yandell M."/>
            <person name="Gundlach H."/>
            <person name="Mayer K.F."/>
            <person name="Schwartz D.C."/>
            <person name="Town C.D."/>
        </authorList>
    </citation>
    <scope>GENOME REANNOTATION</scope>
    <source>
        <strain evidence="22 23">cv. Jemalong A17</strain>
    </source>
</reference>
<reference evidence="21 23" key="1">
    <citation type="journal article" date="2011" name="Nature">
        <title>The Medicago genome provides insight into the evolution of rhizobial symbioses.</title>
        <authorList>
            <person name="Young N.D."/>
            <person name="Debelle F."/>
            <person name="Oldroyd G.E."/>
            <person name="Geurts R."/>
            <person name="Cannon S.B."/>
            <person name="Udvardi M.K."/>
            <person name="Benedito V.A."/>
            <person name="Mayer K.F."/>
            <person name="Gouzy J."/>
            <person name="Schoof H."/>
            <person name="Van de Peer Y."/>
            <person name="Proost S."/>
            <person name="Cook D.R."/>
            <person name="Meyers B.C."/>
            <person name="Spannagl M."/>
            <person name="Cheung F."/>
            <person name="De Mita S."/>
            <person name="Krishnakumar V."/>
            <person name="Gundlach H."/>
            <person name="Zhou S."/>
            <person name="Mudge J."/>
            <person name="Bharti A.K."/>
            <person name="Murray J.D."/>
            <person name="Naoumkina M.A."/>
            <person name="Rosen B."/>
            <person name="Silverstein K.A."/>
            <person name="Tang H."/>
            <person name="Rombauts S."/>
            <person name="Zhao P.X."/>
            <person name="Zhou P."/>
            <person name="Barbe V."/>
            <person name="Bardou P."/>
            <person name="Bechner M."/>
            <person name="Bellec A."/>
            <person name="Berger A."/>
            <person name="Berges H."/>
            <person name="Bidwell S."/>
            <person name="Bisseling T."/>
            <person name="Choisne N."/>
            <person name="Couloux A."/>
            <person name="Denny R."/>
            <person name="Deshpande S."/>
            <person name="Dai X."/>
            <person name="Doyle J.J."/>
            <person name="Dudez A.M."/>
            <person name="Farmer A.D."/>
            <person name="Fouteau S."/>
            <person name="Franken C."/>
            <person name="Gibelin C."/>
            <person name="Gish J."/>
            <person name="Goldstein S."/>
            <person name="Gonzalez A.J."/>
            <person name="Green P.J."/>
            <person name="Hallab A."/>
            <person name="Hartog M."/>
            <person name="Hua A."/>
            <person name="Humphray S.J."/>
            <person name="Jeong D.H."/>
            <person name="Jing Y."/>
            <person name="Jocker A."/>
            <person name="Kenton S.M."/>
            <person name="Kim D.J."/>
            <person name="Klee K."/>
            <person name="Lai H."/>
            <person name="Lang C."/>
            <person name="Lin S."/>
            <person name="Macmil S.L."/>
            <person name="Magdelenat G."/>
            <person name="Matthews L."/>
            <person name="McCorrison J."/>
            <person name="Monaghan E.L."/>
            <person name="Mun J.H."/>
            <person name="Najar F.Z."/>
            <person name="Nicholson C."/>
            <person name="Noirot C."/>
            <person name="O'Bleness M."/>
            <person name="Paule C.R."/>
            <person name="Poulain J."/>
            <person name="Prion F."/>
            <person name="Qin B."/>
            <person name="Qu C."/>
            <person name="Retzel E.F."/>
            <person name="Riddle C."/>
            <person name="Sallet E."/>
            <person name="Samain S."/>
            <person name="Samson N."/>
            <person name="Sanders I."/>
            <person name="Saurat O."/>
            <person name="Scarpelli C."/>
            <person name="Schiex T."/>
            <person name="Segurens B."/>
            <person name="Severin A.J."/>
            <person name="Sherrier D.J."/>
            <person name="Shi R."/>
            <person name="Sims S."/>
            <person name="Singer S.R."/>
            <person name="Sinharoy S."/>
            <person name="Sterck L."/>
            <person name="Viollet A."/>
            <person name="Wang B.B."/>
            <person name="Wang K."/>
            <person name="Wang M."/>
            <person name="Wang X."/>
            <person name="Warfsmann J."/>
            <person name="Weissenbach J."/>
            <person name="White D.D."/>
            <person name="White J.D."/>
            <person name="Wiley G.B."/>
            <person name="Wincker P."/>
            <person name="Xing Y."/>
            <person name="Yang L."/>
            <person name="Yao Z."/>
            <person name="Ying F."/>
            <person name="Zhai J."/>
            <person name="Zhou L."/>
            <person name="Zuber A."/>
            <person name="Denarie J."/>
            <person name="Dixon R.A."/>
            <person name="May G.D."/>
            <person name="Schwartz D.C."/>
            <person name="Rogers J."/>
            <person name="Quetier F."/>
            <person name="Town C.D."/>
            <person name="Roe B.A."/>
        </authorList>
    </citation>
    <scope>NUCLEOTIDE SEQUENCE [LARGE SCALE GENOMIC DNA]</scope>
    <source>
        <strain evidence="21">A17</strain>
        <strain evidence="22 23">cv. Jemalong A17</strain>
    </source>
</reference>
<evidence type="ECO:0000256" key="7">
    <source>
        <dbReference type="ARBA" id="ARBA00022692"/>
    </source>
</evidence>
<dbReference type="PROSITE" id="PS00518">
    <property type="entry name" value="ZF_RING_1"/>
    <property type="match status" value="1"/>
</dbReference>
<dbReference type="GO" id="GO:0008270">
    <property type="term" value="F:zinc ion binding"/>
    <property type="evidence" value="ECO:0007669"/>
    <property type="project" value="UniProtKB-KW"/>
</dbReference>
<dbReference type="InterPro" id="IPR006845">
    <property type="entry name" value="Pex_N"/>
</dbReference>
<keyword evidence="11" id="KW-0862">Zinc</keyword>
<name>G7LFV7_MEDTR</name>
<comment type="pathway">
    <text evidence="2">Protein modification; protein ubiquitination.</text>
</comment>
<dbReference type="EC" id="2.3.2.36" evidence="18"/>
<evidence type="ECO:0000256" key="1">
    <source>
        <dbReference type="ARBA" id="ARBA00004585"/>
    </source>
</evidence>
<keyword evidence="4" id="KW-0813">Transport</keyword>
<evidence type="ECO:0000256" key="8">
    <source>
        <dbReference type="ARBA" id="ARBA00022723"/>
    </source>
</evidence>
<evidence type="ECO:0000256" key="2">
    <source>
        <dbReference type="ARBA" id="ARBA00004906"/>
    </source>
</evidence>
<keyword evidence="13" id="KW-1133">Transmembrane helix</keyword>
<proteinExistence type="inferred from homology"/>
<dbReference type="Pfam" id="PF04757">
    <property type="entry name" value="Pex2_Pex12"/>
    <property type="match status" value="1"/>
</dbReference>
<dbReference type="GO" id="GO:0016558">
    <property type="term" value="P:protein import into peroxisome matrix"/>
    <property type="evidence" value="ECO:0007669"/>
    <property type="project" value="InterPro"/>
</dbReference>
<evidence type="ECO:0000313" key="22">
    <source>
        <dbReference type="EnsemblPlants" id="AET01453"/>
    </source>
</evidence>
<accession>G7LFV7</accession>
<evidence type="ECO:0000256" key="4">
    <source>
        <dbReference type="ARBA" id="ARBA00022448"/>
    </source>
</evidence>
<dbReference type="Pfam" id="PF00097">
    <property type="entry name" value="zf-C3HC4"/>
    <property type="match status" value="1"/>
</dbReference>
<organism evidence="21 23">
    <name type="scientific">Medicago truncatula</name>
    <name type="common">Barrel medic</name>
    <name type="synonym">Medicago tribuloides</name>
    <dbReference type="NCBI Taxonomy" id="3880"/>
    <lineage>
        <taxon>Eukaryota</taxon>
        <taxon>Viridiplantae</taxon>
        <taxon>Streptophyta</taxon>
        <taxon>Embryophyta</taxon>
        <taxon>Tracheophyta</taxon>
        <taxon>Spermatophyta</taxon>
        <taxon>Magnoliopsida</taxon>
        <taxon>eudicotyledons</taxon>
        <taxon>Gunneridae</taxon>
        <taxon>Pentapetalae</taxon>
        <taxon>rosids</taxon>
        <taxon>fabids</taxon>
        <taxon>Fabales</taxon>
        <taxon>Fabaceae</taxon>
        <taxon>Papilionoideae</taxon>
        <taxon>50 kb inversion clade</taxon>
        <taxon>NPAAA clade</taxon>
        <taxon>Hologalegina</taxon>
        <taxon>IRL clade</taxon>
        <taxon>Trifolieae</taxon>
        <taxon>Medicago</taxon>
    </lineage>
</organism>
<dbReference type="FunFam" id="3.30.40.10:FF:000826">
    <property type="entry name" value="Peroxisome biogenesis factor 2"/>
    <property type="match status" value="1"/>
</dbReference>
<gene>
    <name evidence="21" type="ordered locus">MTR_8g013660</name>
</gene>
<keyword evidence="7" id="KW-0812">Transmembrane</keyword>
<dbReference type="PROSITE" id="PS50089">
    <property type="entry name" value="ZF_RING_2"/>
    <property type="match status" value="1"/>
</dbReference>
<evidence type="ECO:0000256" key="15">
    <source>
        <dbReference type="ARBA" id="ARBA00023140"/>
    </source>
</evidence>